<protein>
    <submittedName>
        <fullName evidence="1">Uncharacterized protein</fullName>
    </submittedName>
</protein>
<sequence length="86" mass="10100">MAKPARRHRHYTYRPRPGKVFIDPNTGTRDLFGMPKSNWDLRTIQSWNLLDQKNPELWAASCFYSKYEVCTVHSDIWLVGVAALEF</sequence>
<gene>
    <name evidence="1" type="ORF">MTR67_018924</name>
</gene>
<evidence type="ECO:0000313" key="2">
    <source>
        <dbReference type="Proteomes" id="UP001234989"/>
    </source>
</evidence>
<dbReference type="AlphaFoldDB" id="A0AAF0TN29"/>
<name>A0AAF0TN29_SOLVR</name>
<keyword evidence="2" id="KW-1185">Reference proteome</keyword>
<evidence type="ECO:0000313" key="1">
    <source>
        <dbReference type="EMBL" id="WMV25539.1"/>
    </source>
</evidence>
<reference evidence="1" key="1">
    <citation type="submission" date="2023-08" db="EMBL/GenBank/DDBJ databases">
        <title>A de novo genome assembly of Solanum verrucosum Schlechtendal, a Mexican diploid species geographically isolated from the other diploid A-genome species in potato relatives.</title>
        <authorList>
            <person name="Hosaka K."/>
        </authorList>
    </citation>
    <scope>NUCLEOTIDE SEQUENCE</scope>
    <source>
        <tissue evidence="1">Young leaves</tissue>
    </source>
</reference>
<accession>A0AAF0TN29</accession>
<organism evidence="1 2">
    <name type="scientific">Solanum verrucosum</name>
    <dbReference type="NCBI Taxonomy" id="315347"/>
    <lineage>
        <taxon>Eukaryota</taxon>
        <taxon>Viridiplantae</taxon>
        <taxon>Streptophyta</taxon>
        <taxon>Embryophyta</taxon>
        <taxon>Tracheophyta</taxon>
        <taxon>Spermatophyta</taxon>
        <taxon>Magnoliopsida</taxon>
        <taxon>eudicotyledons</taxon>
        <taxon>Gunneridae</taxon>
        <taxon>Pentapetalae</taxon>
        <taxon>asterids</taxon>
        <taxon>lamiids</taxon>
        <taxon>Solanales</taxon>
        <taxon>Solanaceae</taxon>
        <taxon>Solanoideae</taxon>
        <taxon>Solaneae</taxon>
        <taxon>Solanum</taxon>
    </lineage>
</organism>
<proteinExistence type="predicted"/>
<dbReference type="EMBL" id="CP133615">
    <property type="protein sequence ID" value="WMV25539.1"/>
    <property type="molecule type" value="Genomic_DNA"/>
</dbReference>
<dbReference type="Proteomes" id="UP001234989">
    <property type="component" value="Chromosome 4"/>
</dbReference>